<reference evidence="3" key="1">
    <citation type="submission" date="2017-02" db="UniProtKB">
        <authorList>
            <consortium name="WormBaseParasite"/>
        </authorList>
    </citation>
    <scope>IDENTIFICATION</scope>
</reference>
<organism evidence="2 3">
    <name type="scientific">Ascaris lumbricoides</name>
    <name type="common">Giant roundworm</name>
    <dbReference type="NCBI Taxonomy" id="6252"/>
    <lineage>
        <taxon>Eukaryota</taxon>
        <taxon>Metazoa</taxon>
        <taxon>Ecdysozoa</taxon>
        <taxon>Nematoda</taxon>
        <taxon>Chromadorea</taxon>
        <taxon>Rhabditida</taxon>
        <taxon>Spirurina</taxon>
        <taxon>Ascaridomorpha</taxon>
        <taxon>Ascaridoidea</taxon>
        <taxon>Ascarididae</taxon>
        <taxon>Ascaris</taxon>
    </lineage>
</organism>
<accession>A0A0M3IAC3</accession>
<keyword evidence="1" id="KW-0732">Signal</keyword>
<keyword evidence="2" id="KW-1185">Reference proteome</keyword>
<protein>
    <submittedName>
        <fullName evidence="3">Secreted protein</fullName>
    </submittedName>
</protein>
<dbReference type="WBParaSite" id="ALUE_0001450901-mRNA-1">
    <property type="protein sequence ID" value="ALUE_0001450901-mRNA-1"/>
    <property type="gene ID" value="ALUE_0001450901"/>
</dbReference>
<dbReference type="Proteomes" id="UP000036681">
    <property type="component" value="Unplaced"/>
</dbReference>
<proteinExistence type="predicted"/>
<evidence type="ECO:0000313" key="2">
    <source>
        <dbReference type="Proteomes" id="UP000036681"/>
    </source>
</evidence>
<evidence type="ECO:0000256" key="1">
    <source>
        <dbReference type="SAM" id="SignalP"/>
    </source>
</evidence>
<feature type="chain" id="PRO_5005657017" evidence="1">
    <location>
        <begin position="20"/>
        <end position="89"/>
    </location>
</feature>
<evidence type="ECO:0000313" key="3">
    <source>
        <dbReference type="WBParaSite" id="ALUE_0001450901-mRNA-1"/>
    </source>
</evidence>
<sequence>MLSILFELFLACLFPIALAFYFYRGCLCEIRCIVKDANGNDDKSSATEQSAMEERSPRKCFIPLRRLYSSFIPLAASDNSRQRPSCPYI</sequence>
<feature type="signal peptide" evidence="1">
    <location>
        <begin position="1"/>
        <end position="19"/>
    </location>
</feature>
<dbReference type="AlphaFoldDB" id="A0A0M3IAC3"/>
<name>A0A0M3IAC3_ASCLU</name>